<feature type="compositionally biased region" description="Polar residues" evidence="1">
    <location>
        <begin position="181"/>
        <end position="191"/>
    </location>
</feature>
<dbReference type="GO" id="GO:0009737">
    <property type="term" value="P:response to abscisic acid"/>
    <property type="evidence" value="ECO:0007669"/>
    <property type="project" value="InterPro"/>
</dbReference>
<feature type="region of interest" description="Disordered" evidence="1">
    <location>
        <begin position="1"/>
        <end position="132"/>
    </location>
</feature>
<dbReference type="InterPro" id="IPR056605">
    <property type="entry name" value="LTI65_LTI78_N"/>
</dbReference>
<evidence type="ECO:0000256" key="1">
    <source>
        <dbReference type="SAM" id="MobiDB-lite"/>
    </source>
</evidence>
<feature type="domain" description="LTI65/LTI78 PGEED repeat" evidence="2">
    <location>
        <begin position="128"/>
        <end position="158"/>
    </location>
</feature>
<dbReference type="AlphaFoldDB" id="A0A6L2K5C7"/>
<dbReference type="PANTHER" id="PTHR33836:SF7">
    <property type="entry name" value="LOW-TEMPERATURE-INDUCED PROTEIN"/>
    <property type="match status" value="1"/>
</dbReference>
<dbReference type="PANTHER" id="PTHR33836">
    <property type="entry name" value="LOW-TEMPERATURE-INDUCED 65 KDA PROTEIN-RELATED"/>
    <property type="match status" value="1"/>
</dbReference>
<proteinExistence type="predicted"/>
<accession>A0A6L2K5C7</accession>
<feature type="domain" description="LTI65/LTI78 N-terminal" evidence="3">
    <location>
        <begin position="47"/>
        <end position="104"/>
    </location>
</feature>
<gene>
    <name evidence="4" type="ORF">Tci_016544</name>
</gene>
<dbReference type="Pfam" id="PF23403">
    <property type="entry name" value="LTI65_LTI78_N"/>
    <property type="match status" value="1"/>
</dbReference>
<evidence type="ECO:0000259" key="3">
    <source>
        <dbReference type="Pfam" id="PF23403"/>
    </source>
</evidence>
<feature type="compositionally biased region" description="Polar residues" evidence="1">
    <location>
        <begin position="9"/>
        <end position="28"/>
    </location>
</feature>
<organism evidence="4">
    <name type="scientific">Tanacetum cinerariifolium</name>
    <name type="common">Dalmatian daisy</name>
    <name type="synonym">Chrysanthemum cinerariifolium</name>
    <dbReference type="NCBI Taxonomy" id="118510"/>
    <lineage>
        <taxon>Eukaryota</taxon>
        <taxon>Viridiplantae</taxon>
        <taxon>Streptophyta</taxon>
        <taxon>Embryophyta</taxon>
        <taxon>Tracheophyta</taxon>
        <taxon>Spermatophyta</taxon>
        <taxon>Magnoliopsida</taxon>
        <taxon>eudicotyledons</taxon>
        <taxon>Gunneridae</taxon>
        <taxon>Pentapetalae</taxon>
        <taxon>asterids</taxon>
        <taxon>campanulids</taxon>
        <taxon>Asterales</taxon>
        <taxon>Asteraceae</taxon>
        <taxon>Asteroideae</taxon>
        <taxon>Anthemideae</taxon>
        <taxon>Anthemidinae</taxon>
        <taxon>Tanacetum</taxon>
    </lineage>
</organism>
<comment type="caution">
    <text evidence="4">The sequence shown here is derived from an EMBL/GenBank/DDBJ whole genome shotgun (WGS) entry which is preliminary data.</text>
</comment>
<dbReference type="InterPro" id="IPR057059">
    <property type="entry name" value="LTI65/LTI78_PGEED"/>
</dbReference>
<name>A0A6L2K5C7_TANCI</name>
<dbReference type="EMBL" id="BKCJ010001863">
    <property type="protein sequence ID" value="GEU44566.1"/>
    <property type="molecule type" value="Genomic_DNA"/>
</dbReference>
<feature type="region of interest" description="Disordered" evidence="1">
    <location>
        <begin position="157"/>
        <end position="191"/>
    </location>
</feature>
<protein>
    <submittedName>
        <fullName evidence="4">Cell wall protein IFF6-like</fullName>
    </submittedName>
</protein>
<dbReference type="InterPro" id="IPR037491">
    <property type="entry name" value="LTI78/LTI65"/>
</dbReference>
<reference evidence="4" key="1">
    <citation type="journal article" date="2019" name="Sci. Rep.">
        <title>Draft genome of Tanacetum cinerariifolium, the natural source of mosquito coil.</title>
        <authorList>
            <person name="Yamashiro T."/>
            <person name="Shiraishi A."/>
            <person name="Satake H."/>
            <person name="Nakayama K."/>
        </authorList>
    </citation>
    <scope>NUCLEOTIDE SEQUENCE</scope>
</reference>
<feature type="compositionally biased region" description="Polar residues" evidence="1">
    <location>
        <begin position="157"/>
        <end position="173"/>
    </location>
</feature>
<dbReference type="Pfam" id="PF23399">
    <property type="entry name" value="LTI65_PGEED"/>
    <property type="match status" value="1"/>
</dbReference>
<evidence type="ECO:0000313" key="4">
    <source>
        <dbReference type="EMBL" id="GEU44566.1"/>
    </source>
</evidence>
<sequence length="191" mass="20921">MTIADASNALRSQNSSGSKASTTQTSPHCQHLQGGSSSWSSDSSPKSKKKSVFTKVKEKAKKLKKSFSKRKHRGDNDLHTSCTTSVVEDDEKEQSEYFGSPLYEPMVVPGTDKQSLEESSLEEMQPHDKGVSVTGYLMHKFEPGEDERALSQVITQTIRANATRDPASTSSDEGMNHDQSSEGSQSFDRAN</sequence>
<evidence type="ECO:0000259" key="2">
    <source>
        <dbReference type="Pfam" id="PF23399"/>
    </source>
</evidence>
<feature type="compositionally biased region" description="Basic residues" evidence="1">
    <location>
        <begin position="46"/>
        <end position="73"/>
    </location>
</feature>